<feature type="coiled-coil region" evidence="1">
    <location>
        <begin position="140"/>
        <end position="181"/>
    </location>
</feature>
<keyword evidence="2" id="KW-0812">Transmembrane</keyword>
<gene>
    <name evidence="3" type="ORF">KGF57_003778</name>
</gene>
<proteinExistence type="predicted"/>
<evidence type="ECO:0000313" key="3">
    <source>
        <dbReference type="EMBL" id="KAI5954755.1"/>
    </source>
</evidence>
<keyword evidence="1" id="KW-0175">Coiled coil</keyword>
<evidence type="ECO:0000256" key="2">
    <source>
        <dbReference type="SAM" id="Phobius"/>
    </source>
</evidence>
<accession>A0AAD5BCQ4</accession>
<dbReference type="GeneID" id="76151836"/>
<evidence type="ECO:0000256" key="1">
    <source>
        <dbReference type="SAM" id="Coils"/>
    </source>
</evidence>
<keyword evidence="2" id="KW-1133">Transmembrane helix</keyword>
<dbReference type="EMBL" id="JAIHNG010000133">
    <property type="protein sequence ID" value="KAI5954755.1"/>
    <property type="molecule type" value="Genomic_DNA"/>
</dbReference>
<organism evidence="3 4">
    <name type="scientific">Candida theae</name>
    <dbReference type="NCBI Taxonomy" id="1198502"/>
    <lineage>
        <taxon>Eukaryota</taxon>
        <taxon>Fungi</taxon>
        <taxon>Dikarya</taxon>
        <taxon>Ascomycota</taxon>
        <taxon>Saccharomycotina</taxon>
        <taxon>Pichiomycetes</taxon>
        <taxon>Debaryomycetaceae</taxon>
        <taxon>Candida/Lodderomyces clade</taxon>
        <taxon>Candida</taxon>
    </lineage>
</organism>
<reference evidence="3 4" key="1">
    <citation type="journal article" date="2022" name="DNA Res.">
        <title>Genome analysis of five recently described species of the CUG-Ser clade uncovers Candida theae as a new hybrid lineage with pathogenic potential in the Candida parapsilosis species complex.</title>
        <authorList>
            <person name="Mixao V."/>
            <person name="Del Olmo V."/>
            <person name="Hegedusova E."/>
            <person name="Saus E."/>
            <person name="Pryszcz L."/>
            <person name="Cillingova A."/>
            <person name="Nosek J."/>
            <person name="Gabaldon T."/>
        </authorList>
    </citation>
    <scope>NUCLEOTIDE SEQUENCE [LARGE SCALE GENOMIC DNA]</scope>
    <source>
        <strain evidence="3 4">CBS 12239</strain>
    </source>
</reference>
<dbReference type="AlphaFoldDB" id="A0AAD5BCQ4"/>
<evidence type="ECO:0000313" key="4">
    <source>
        <dbReference type="Proteomes" id="UP001204833"/>
    </source>
</evidence>
<keyword evidence="4" id="KW-1185">Reference proteome</keyword>
<sequence length="369" mass="42241">MFSRTMTSTSMTCENALEHLINQSWEQCVGSGDKIYVKQVPVLVTKMEEILAIDSTFTKIVRDSLSDFVAKNPMSKFNKSDARKVIMSSISPKEFASTLRNKYGLTDEVVWARINTSKTAQNDTFHIWKRHQDTAELRSKSMKDEEIENLKKEVAILRQANSEKEIQLRTSAREIDRLNTRVKSLTASHRDRGDGERSLAAQLADKDAALVESAQQCKKFKDACIEYKQREKETALAFKTLEKEIEKQNEVVSFLQSKLPVEKGSNAFKDFLKNLPIVKESFIFLKYRHELKNKRLLLTSVLSIICMFLLMVNLVSVIYYLLLPMVGSFGKGSGIVYMEEEEKTRSPGLLDLMSAIPSVEKFIYECIDW</sequence>
<comment type="caution">
    <text evidence="3">The sequence shown here is derived from an EMBL/GenBank/DDBJ whole genome shotgun (WGS) entry which is preliminary data.</text>
</comment>
<dbReference type="Proteomes" id="UP001204833">
    <property type="component" value="Unassembled WGS sequence"/>
</dbReference>
<dbReference type="RefSeq" id="XP_051607642.1">
    <property type="nucleotide sequence ID" value="XM_051753233.1"/>
</dbReference>
<name>A0AAD5BCQ4_9ASCO</name>
<feature type="transmembrane region" description="Helical" evidence="2">
    <location>
        <begin position="296"/>
        <end position="322"/>
    </location>
</feature>
<keyword evidence="2" id="KW-0472">Membrane</keyword>
<protein>
    <submittedName>
        <fullName evidence="3">Uncharacterized protein</fullName>
    </submittedName>
</protein>